<organism evidence="2 3">
    <name type="scientific">Schizopora paradoxa</name>
    <dbReference type="NCBI Taxonomy" id="27342"/>
    <lineage>
        <taxon>Eukaryota</taxon>
        <taxon>Fungi</taxon>
        <taxon>Dikarya</taxon>
        <taxon>Basidiomycota</taxon>
        <taxon>Agaricomycotina</taxon>
        <taxon>Agaricomycetes</taxon>
        <taxon>Hymenochaetales</taxon>
        <taxon>Schizoporaceae</taxon>
        <taxon>Schizopora</taxon>
    </lineage>
</organism>
<keyword evidence="3" id="KW-1185">Reference proteome</keyword>
<gene>
    <name evidence="2" type="ORF">SCHPADRAFT_936750</name>
</gene>
<dbReference type="EMBL" id="KQ085901">
    <property type="protein sequence ID" value="KLO17728.1"/>
    <property type="molecule type" value="Genomic_DNA"/>
</dbReference>
<dbReference type="OrthoDB" id="3268684at2759"/>
<sequence>MGLQAPAARNDVMISGRSELIQTLDYLGRELSGLDRLVIATEEMVKILNSDWPLYDAEVQEKVAKETLAAHEISIRPFVSCGEELVPYRLAYFEMLSAANGLITNIRDDTTRLNLRRLTLPLNSMRRFSVRLNSGHTSESVDATRGACTKRMHKHHETQRRDNLSDLPVDIPAAVVDSILYPTPTLSDTMPAYMPNDGYQIQNSPPEVPQSCSQPSAVDQGWVQEEQHVQSPHHGGTPQLDHDRVVVPVMSQYAAARSNNLEYWKHRNLGVEFEAYLNSGQTYGFDWFMRNPPNRRDSSGWQTETPAPQDYSRPLDNSLTYDRSSTQDLRPDSTCTSKLSG</sequence>
<dbReference type="InParanoid" id="A0A0H2S7T8"/>
<feature type="compositionally biased region" description="Polar residues" evidence="1">
    <location>
        <begin position="315"/>
        <end position="341"/>
    </location>
</feature>
<reference evidence="2 3" key="1">
    <citation type="submission" date="2015-04" db="EMBL/GenBank/DDBJ databases">
        <title>Complete genome sequence of Schizopora paradoxa KUC8140, a cosmopolitan wood degrader in East Asia.</title>
        <authorList>
            <consortium name="DOE Joint Genome Institute"/>
            <person name="Min B."/>
            <person name="Park H."/>
            <person name="Jang Y."/>
            <person name="Kim J.-J."/>
            <person name="Kim K.H."/>
            <person name="Pangilinan J."/>
            <person name="Lipzen A."/>
            <person name="Riley R."/>
            <person name="Grigoriev I.V."/>
            <person name="Spatafora J.W."/>
            <person name="Choi I.-G."/>
        </authorList>
    </citation>
    <scope>NUCLEOTIDE SEQUENCE [LARGE SCALE GENOMIC DNA]</scope>
    <source>
        <strain evidence="2 3">KUC8140</strain>
    </source>
</reference>
<feature type="region of interest" description="Disordered" evidence="1">
    <location>
        <begin position="198"/>
        <end position="220"/>
    </location>
</feature>
<name>A0A0H2S7T8_9AGAM</name>
<protein>
    <submittedName>
        <fullName evidence="2">Uncharacterized protein</fullName>
    </submittedName>
</protein>
<evidence type="ECO:0000313" key="3">
    <source>
        <dbReference type="Proteomes" id="UP000053477"/>
    </source>
</evidence>
<feature type="compositionally biased region" description="Polar residues" evidence="1">
    <location>
        <begin position="199"/>
        <end position="217"/>
    </location>
</feature>
<feature type="region of interest" description="Disordered" evidence="1">
    <location>
        <begin position="296"/>
        <end position="341"/>
    </location>
</feature>
<accession>A0A0H2S7T8</accession>
<dbReference type="AlphaFoldDB" id="A0A0H2S7T8"/>
<dbReference type="Proteomes" id="UP000053477">
    <property type="component" value="Unassembled WGS sequence"/>
</dbReference>
<proteinExistence type="predicted"/>
<evidence type="ECO:0000313" key="2">
    <source>
        <dbReference type="EMBL" id="KLO17728.1"/>
    </source>
</evidence>
<evidence type="ECO:0000256" key="1">
    <source>
        <dbReference type="SAM" id="MobiDB-lite"/>
    </source>
</evidence>